<organism evidence="13 14">
    <name type="scientific">Aureimonas pseudogalii</name>
    <dbReference type="NCBI Taxonomy" id="1744844"/>
    <lineage>
        <taxon>Bacteria</taxon>
        <taxon>Pseudomonadati</taxon>
        <taxon>Pseudomonadota</taxon>
        <taxon>Alphaproteobacteria</taxon>
        <taxon>Hyphomicrobiales</taxon>
        <taxon>Aurantimonadaceae</taxon>
        <taxon>Aureimonas</taxon>
    </lineage>
</organism>
<keyword evidence="7" id="KW-1133">Transmembrane helix</keyword>
<evidence type="ECO:0000256" key="7">
    <source>
        <dbReference type="ARBA" id="ARBA00022989"/>
    </source>
</evidence>
<reference evidence="13 14" key="1">
    <citation type="submission" date="2020-08" db="EMBL/GenBank/DDBJ databases">
        <title>Genomic Encyclopedia of Type Strains, Phase IV (KMG-IV): sequencing the most valuable type-strain genomes for metagenomic binning, comparative biology and taxonomic classification.</title>
        <authorList>
            <person name="Goeker M."/>
        </authorList>
    </citation>
    <scope>NUCLEOTIDE SEQUENCE [LARGE SCALE GENOMIC DNA]</scope>
    <source>
        <strain evidence="13 14">DSM 102238</strain>
    </source>
</reference>
<keyword evidence="5 9" id="KW-0997">Cell inner membrane</keyword>
<name>A0A7W6H8E1_9HYPH</name>
<dbReference type="Gene3D" id="2.40.50.100">
    <property type="match status" value="1"/>
</dbReference>
<evidence type="ECO:0000256" key="8">
    <source>
        <dbReference type="ARBA" id="ARBA00023136"/>
    </source>
</evidence>
<feature type="coiled-coil region" evidence="10">
    <location>
        <begin position="158"/>
        <end position="185"/>
    </location>
</feature>
<evidence type="ECO:0000256" key="9">
    <source>
        <dbReference type="RuleBase" id="RU365093"/>
    </source>
</evidence>
<evidence type="ECO:0000256" key="3">
    <source>
        <dbReference type="ARBA" id="ARBA00022448"/>
    </source>
</evidence>
<dbReference type="Pfam" id="PF25994">
    <property type="entry name" value="HH_AprE"/>
    <property type="match status" value="1"/>
</dbReference>
<keyword evidence="4 9" id="KW-1003">Cell membrane</keyword>
<dbReference type="GO" id="GO:0015031">
    <property type="term" value="P:protein transport"/>
    <property type="evidence" value="ECO:0007669"/>
    <property type="project" value="InterPro"/>
</dbReference>
<dbReference type="PANTHER" id="PTHR30386:SF17">
    <property type="entry name" value="ALKALINE PROTEASE SECRETION PROTEIN APRE"/>
    <property type="match status" value="1"/>
</dbReference>
<keyword evidence="6" id="KW-0812">Transmembrane</keyword>
<sequence>MANPSPAHRAIRRNLLAGLTMVGVLSVGAGGWAATTSLSGAVIASGTLVVNSYVKKVQHPTGGIVAEVRVLNGSHVEAGDVLVRLDATQTQANLAIVDKRLNELQAREARLVTERDAGSQIAFGQSFTAGAADPAIVRIVSGERRLFEARRSFRAGQIAQLGERAAQLSQEIEGLEAQVVGKDRETTLIQQELAGVQQLLAQGLMQVTRVNSLEREAARLTSERGALIASIAQARGRIAETRLQVIQVDETLQQEVANELREVEGSIGEFEERRVAALDQLKRIDIRAPQAGIVHELAVHTADAVIAPGEAVMLIVPAADKLEAEIRIAPQDIDQLTIGQGVRLRFSAFDQGTTPEVTGTIERIGADLTHEPQTGLSYYTVRAAIGADEAARLGAVKLVPGMPVEAFVKTGDRTALSYVIKPLRDQFERAFREG</sequence>
<dbReference type="EMBL" id="JACIEK010000018">
    <property type="protein sequence ID" value="MBB4000313.1"/>
    <property type="molecule type" value="Genomic_DNA"/>
</dbReference>
<evidence type="ECO:0000313" key="14">
    <source>
        <dbReference type="Proteomes" id="UP000542776"/>
    </source>
</evidence>
<protein>
    <recommendedName>
        <fullName evidence="9">Membrane fusion protein (MFP) family protein</fullName>
    </recommendedName>
</protein>
<comment type="subcellular location">
    <subcellularLocation>
        <location evidence="1 9">Cell inner membrane</location>
        <topology evidence="1 9">Single-pass membrane protein</topology>
    </subcellularLocation>
</comment>
<evidence type="ECO:0000256" key="5">
    <source>
        <dbReference type="ARBA" id="ARBA00022519"/>
    </source>
</evidence>
<proteinExistence type="inferred from homology"/>
<accession>A0A7W6H8E1</accession>
<comment type="similarity">
    <text evidence="2 9">Belongs to the membrane fusion protein (MFP) (TC 8.A.1) family.</text>
</comment>
<dbReference type="InterPro" id="IPR050739">
    <property type="entry name" value="MFP"/>
</dbReference>
<comment type="caution">
    <text evidence="13">The sequence shown here is derived from an EMBL/GenBank/DDBJ whole genome shotgun (WGS) entry which is preliminary data.</text>
</comment>
<dbReference type="PANTHER" id="PTHR30386">
    <property type="entry name" value="MEMBRANE FUSION SUBUNIT OF EMRAB-TOLC MULTIDRUG EFFLUX PUMP"/>
    <property type="match status" value="1"/>
</dbReference>
<dbReference type="InterPro" id="IPR058982">
    <property type="entry name" value="Beta-barrel_AprE"/>
</dbReference>
<dbReference type="InterPro" id="IPR010129">
    <property type="entry name" value="T1SS_HlyD"/>
</dbReference>
<dbReference type="Proteomes" id="UP000542776">
    <property type="component" value="Unassembled WGS sequence"/>
</dbReference>
<keyword evidence="3 9" id="KW-0813">Transport</keyword>
<feature type="domain" description="AprE-like long alpha-helical hairpin" evidence="11">
    <location>
        <begin position="91"/>
        <end position="280"/>
    </location>
</feature>
<evidence type="ECO:0000256" key="4">
    <source>
        <dbReference type="ARBA" id="ARBA00022475"/>
    </source>
</evidence>
<evidence type="ECO:0000256" key="10">
    <source>
        <dbReference type="SAM" id="Coils"/>
    </source>
</evidence>
<dbReference type="Gene3D" id="2.40.30.170">
    <property type="match status" value="1"/>
</dbReference>
<evidence type="ECO:0000256" key="2">
    <source>
        <dbReference type="ARBA" id="ARBA00009477"/>
    </source>
</evidence>
<evidence type="ECO:0000259" key="11">
    <source>
        <dbReference type="Pfam" id="PF25994"/>
    </source>
</evidence>
<evidence type="ECO:0000256" key="6">
    <source>
        <dbReference type="ARBA" id="ARBA00022692"/>
    </source>
</evidence>
<dbReference type="InterPro" id="IPR058781">
    <property type="entry name" value="HH_AprE-like"/>
</dbReference>
<dbReference type="Pfam" id="PF26002">
    <property type="entry name" value="Beta-barrel_AprE"/>
    <property type="match status" value="1"/>
</dbReference>
<feature type="domain" description="AprE-like beta-barrel" evidence="12">
    <location>
        <begin position="323"/>
        <end position="411"/>
    </location>
</feature>
<dbReference type="RefSeq" id="WP_183202063.1">
    <property type="nucleotide sequence ID" value="NZ_JACIEK010000018.1"/>
</dbReference>
<dbReference type="PRINTS" id="PR01490">
    <property type="entry name" value="RTXTOXIND"/>
</dbReference>
<gene>
    <name evidence="13" type="ORF">GGR04_004190</name>
</gene>
<dbReference type="SUPFAM" id="SSF111369">
    <property type="entry name" value="HlyD-like secretion proteins"/>
    <property type="match status" value="1"/>
</dbReference>
<dbReference type="NCBIfam" id="TIGR01843">
    <property type="entry name" value="type_I_hlyD"/>
    <property type="match status" value="1"/>
</dbReference>
<evidence type="ECO:0000256" key="1">
    <source>
        <dbReference type="ARBA" id="ARBA00004377"/>
    </source>
</evidence>
<keyword evidence="8" id="KW-0472">Membrane</keyword>
<dbReference type="AlphaFoldDB" id="A0A7W6H8E1"/>
<keyword evidence="14" id="KW-1185">Reference proteome</keyword>
<keyword evidence="10" id="KW-0175">Coiled coil</keyword>
<dbReference type="GO" id="GO:0005886">
    <property type="term" value="C:plasma membrane"/>
    <property type="evidence" value="ECO:0007669"/>
    <property type="project" value="UniProtKB-SubCell"/>
</dbReference>
<evidence type="ECO:0000313" key="13">
    <source>
        <dbReference type="EMBL" id="MBB4000313.1"/>
    </source>
</evidence>
<evidence type="ECO:0000259" key="12">
    <source>
        <dbReference type="Pfam" id="PF26002"/>
    </source>
</evidence>